<gene>
    <name evidence="4" type="ORF">J7I44_04330</name>
</gene>
<dbReference type="Pfam" id="PF18145">
    <property type="entry name" value="SAVED"/>
    <property type="match status" value="1"/>
</dbReference>
<dbReference type="Proteomes" id="UP000823790">
    <property type="component" value="Unassembled WGS sequence"/>
</dbReference>
<dbReference type="NCBIfam" id="NF033611">
    <property type="entry name" value="SAVED"/>
    <property type="match status" value="1"/>
</dbReference>
<keyword evidence="1" id="KW-1133">Transmembrane helix</keyword>
<evidence type="ECO:0000259" key="2">
    <source>
        <dbReference type="Pfam" id="PF18145"/>
    </source>
</evidence>
<feature type="transmembrane region" description="Helical" evidence="1">
    <location>
        <begin position="27"/>
        <end position="47"/>
    </location>
</feature>
<evidence type="ECO:0000313" key="5">
    <source>
        <dbReference type="Proteomes" id="UP000823790"/>
    </source>
</evidence>
<feature type="transmembrane region" description="Helical" evidence="1">
    <location>
        <begin position="67"/>
        <end position="91"/>
    </location>
</feature>
<evidence type="ECO:0000259" key="3">
    <source>
        <dbReference type="Pfam" id="PF18303"/>
    </source>
</evidence>
<dbReference type="EMBL" id="JAGJRS010000010">
    <property type="protein sequence ID" value="MBP1473513.1"/>
    <property type="molecule type" value="Genomic_DNA"/>
</dbReference>
<feature type="domain" description="SMODS-associated and fused to various effectors" evidence="2">
    <location>
        <begin position="165"/>
        <end position="351"/>
    </location>
</feature>
<dbReference type="RefSeq" id="WP_209616371.1">
    <property type="nucleotide sequence ID" value="NZ_JAGJRS010000010.1"/>
</dbReference>
<keyword evidence="5" id="KW-1185">Reference proteome</keyword>
<sequence>MSWNVTLQKLLTHVVHWLTRPRHRSRILLVAATTVMVAIVGGGWSFGVTGSAGALHFRGYFSTGNELPLWVVYLACAIAVMLFFAGAVMLIHDFVADVRRTRRCAVIALELRGLVDTSDRPLLQSVPRRLSGQPLDAQIDIRPEMGAGAVELAFNKLSGIPDVVRRLRGTREKRDVQLLVAGVLQVPFLFYAGVLLDDEGAVTAMDWDRKAGRWKELDSPDDGERFLSDGLDRLAPNTGKVVLAVSASYRTDTQAIAATFGTTPIVSLALPMPLPDSLWSEAKQVALAAQFLEALAELGNRGVRGIALILAAPSSLVLRLGRAYDRRNLPEIACYQYQRDVNPPYPWSVVIGPTDARLVEAPKGSVRVEVNAVPGI</sequence>
<keyword evidence="1" id="KW-0472">Membrane</keyword>
<name>A0ABS4DKD4_9GAMM</name>
<comment type="caution">
    <text evidence="4">The sequence shown here is derived from an EMBL/GenBank/DDBJ whole genome shotgun (WGS) entry which is preliminary data.</text>
</comment>
<accession>A0ABS4DKD4</accession>
<organism evidence="4 5">
    <name type="scientific">Frateuria flava</name>
    <dbReference type="NCBI Taxonomy" id="2821489"/>
    <lineage>
        <taxon>Bacteria</taxon>
        <taxon>Pseudomonadati</taxon>
        <taxon>Pseudomonadota</taxon>
        <taxon>Gammaproteobacteria</taxon>
        <taxon>Lysobacterales</taxon>
        <taxon>Rhodanobacteraceae</taxon>
        <taxon>Frateuria</taxon>
    </lineage>
</organism>
<keyword evidence="1" id="KW-0812">Transmembrane</keyword>
<evidence type="ECO:0000256" key="1">
    <source>
        <dbReference type="SAM" id="Phobius"/>
    </source>
</evidence>
<protein>
    <submittedName>
        <fullName evidence="4">SAVED domain-containing protein</fullName>
    </submittedName>
</protein>
<proteinExistence type="predicted"/>
<dbReference type="InterPro" id="IPR041167">
    <property type="entry name" value="Saf_2TM"/>
</dbReference>
<dbReference type="InterPro" id="IPR040836">
    <property type="entry name" value="SAVED"/>
</dbReference>
<reference evidence="4 5" key="1">
    <citation type="submission" date="2021-04" db="EMBL/GenBank/DDBJ databases">
        <authorList>
            <person name="Huq M.A."/>
        </authorList>
    </citation>
    <scope>NUCLEOTIDE SEQUENCE [LARGE SCALE GENOMIC DNA]</scope>
    <source>
        <strain evidence="4 5">MAH-13</strain>
    </source>
</reference>
<evidence type="ECO:0000313" key="4">
    <source>
        <dbReference type="EMBL" id="MBP1473513.1"/>
    </source>
</evidence>
<feature type="domain" description="SAVED-fused 2TM effector" evidence="3">
    <location>
        <begin position="10"/>
        <end position="144"/>
    </location>
</feature>
<dbReference type="Pfam" id="PF18303">
    <property type="entry name" value="Saf_2TM"/>
    <property type="match status" value="1"/>
</dbReference>
<feature type="transmembrane region" description="Helical" evidence="1">
    <location>
        <begin position="176"/>
        <end position="196"/>
    </location>
</feature>